<keyword evidence="2" id="KW-1185">Reference proteome</keyword>
<reference evidence="1 2" key="1">
    <citation type="submission" date="2020-08" db="EMBL/GenBank/DDBJ databases">
        <title>Sequencing the genomes of 1000 actinobacteria strains.</title>
        <authorList>
            <person name="Klenk H.-P."/>
        </authorList>
    </citation>
    <scope>NUCLEOTIDE SEQUENCE [LARGE SCALE GENOMIC DNA]</scope>
    <source>
        <strain evidence="1 2">DSM 45362</strain>
    </source>
</reference>
<sequence>MPSDDDLCRGYTVHITFEARDVTEARDRAVMYAEALCLLRPEVSLLDTRLSPAEVWHRTEPTFCGQEGPEGELCTDVHRHPGFHSGPGLGSLSWGEGI</sequence>
<evidence type="ECO:0000313" key="1">
    <source>
        <dbReference type="EMBL" id="MBB5868405.1"/>
    </source>
</evidence>
<accession>A0A841BLA1</accession>
<organism evidence="1 2">
    <name type="scientific">Allocatelliglobosispora scoriae</name>
    <dbReference type="NCBI Taxonomy" id="643052"/>
    <lineage>
        <taxon>Bacteria</taxon>
        <taxon>Bacillati</taxon>
        <taxon>Actinomycetota</taxon>
        <taxon>Actinomycetes</taxon>
        <taxon>Micromonosporales</taxon>
        <taxon>Micromonosporaceae</taxon>
        <taxon>Allocatelliglobosispora</taxon>
    </lineage>
</organism>
<evidence type="ECO:0000313" key="2">
    <source>
        <dbReference type="Proteomes" id="UP000587527"/>
    </source>
</evidence>
<name>A0A841BLA1_9ACTN</name>
<dbReference type="Proteomes" id="UP000587527">
    <property type="component" value="Unassembled WGS sequence"/>
</dbReference>
<protein>
    <submittedName>
        <fullName evidence="1">Uncharacterized protein</fullName>
    </submittedName>
</protein>
<dbReference type="RefSeq" id="WP_184834324.1">
    <property type="nucleotide sequence ID" value="NZ_JACHMN010000002.1"/>
</dbReference>
<comment type="caution">
    <text evidence="1">The sequence shown here is derived from an EMBL/GenBank/DDBJ whole genome shotgun (WGS) entry which is preliminary data.</text>
</comment>
<dbReference type="AlphaFoldDB" id="A0A841BLA1"/>
<dbReference type="EMBL" id="JACHMN010000002">
    <property type="protein sequence ID" value="MBB5868405.1"/>
    <property type="molecule type" value="Genomic_DNA"/>
</dbReference>
<gene>
    <name evidence="1" type="ORF">F4553_001784</name>
</gene>
<proteinExistence type="predicted"/>